<dbReference type="SUPFAM" id="SSF51445">
    <property type="entry name" value="(Trans)glycosidases"/>
    <property type="match status" value="1"/>
</dbReference>
<dbReference type="Gene3D" id="3.20.20.80">
    <property type="entry name" value="Glycosidases"/>
    <property type="match status" value="1"/>
</dbReference>
<feature type="domain" description="Glycosyl hydrolases family 2 sugar binding" evidence="4">
    <location>
        <begin position="28"/>
        <end position="152"/>
    </location>
</feature>
<evidence type="ECO:0000313" key="6">
    <source>
        <dbReference type="Proteomes" id="UP000326464"/>
    </source>
</evidence>
<dbReference type="RefSeq" id="WP_152816877.1">
    <property type="nucleotide sequence ID" value="NZ_VJXX01000006.1"/>
</dbReference>
<organism evidence="5 6">
    <name type="scientific">Arthrobacter bussei</name>
    <dbReference type="NCBI Taxonomy" id="2594179"/>
    <lineage>
        <taxon>Bacteria</taxon>
        <taxon>Bacillati</taxon>
        <taxon>Actinomycetota</taxon>
        <taxon>Actinomycetes</taxon>
        <taxon>Micrococcales</taxon>
        <taxon>Micrococcaceae</taxon>
        <taxon>Arthrobacter</taxon>
    </lineage>
</organism>
<proteinExistence type="inferred from homology"/>
<dbReference type="Pfam" id="PF02837">
    <property type="entry name" value="Glyco_hydro_2_N"/>
    <property type="match status" value="1"/>
</dbReference>
<evidence type="ECO:0000259" key="4">
    <source>
        <dbReference type="Pfam" id="PF02837"/>
    </source>
</evidence>
<dbReference type="AlphaFoldDB" id="A0A7X1NS46"/>
<dbReference type="InterPro" id="IPR006103">
    <property type="entry name" value="Glyco_hydro_2_cat"/>
</dbReference>
<dbReference type="InterPro" id="IPR008979">
    <property type="entry name" value="Galactose-bd-like_sf"/>
</dbReference>
<dbReference type="Gene3D" id="2.60.120.260">
    <property type="entry name" value="Galactose-binding domain-like"/>
    <property type="match status" value="1"/>
</dbReference>
<dbReference type="PANTHER" id="PTHR42732">
    <property type="entry name" value="BETA-GALACTOSIDASE"/>
    <property type="match status" value="1"/>
</dbReference>
<protein>
    <submittedName>
        <fullName evidence="5">Glycoside hydrolase family 2</fullName>
    </submittedName>
</protein>
<comment type="caution">
    <text evidence="5">The sequence shown here is derived from an EMBL/GenBank/DDBJ whole genome shotgun (WGS) entry which is preliminary data.</text>
</comment>
<dbReference type="InterPro" id="IPR006104">
    <property type="entry name" value="Glyco_hydro_2_N"/>
</dbReference>
<comment type="similarity">
    <text evidence="1">Belongs to the glycosyl hydrolase 2 family.</text>
</comment>
<dbReference type="Pfam" id="PF00703">
    <property type="entry name" value="Glyco_hydro_2"/>
    <property type="match status" value="1"/>
</dbReference>
<feature type="domain" description="Glycoside hydrolase family 2 immunoglobulin-like beta-sandwich" evidence="2">
    <location>
        <begin position="198"/>
        <end position="304"/>
    </location>
</feature>
<keyword evidence="5" id="KW-0378">Hydrolase</keyword>
<keyword evidence="6" id="KW-1185">Reference proteome</keyword>
<accession>A0A7X1NS46</accession>
<name>A0A7X1NS46_9MICC</name>
<dbReference type="GO" id="GO:0005975">
    <property type="term" value="P:carbohydrate metabolic process"/>
    <property type="evidence" value="ECO:0007669"/>
    <property type="project" value="InterPro"/>
</dbReference>
<dbReference type="SUPFAM" id="SSF49785">
    <property type="entry name" value="Galactose-binding domain-like"/>
    <property type="match status" value="1"/>
</dbReference>
<evidence type="ECO:0000259" key="2">
    <source>
        <dbReference type="Pfam" id="PF00703"/>
    </source>
</evidence>
<dbReference type="GO" id="GO:0004553">
    <property type="term" value="F:hydrolase activity, hydrolyzing O-glycosyl compounds"/>
    <property type="evidence" value="ECO:0007669"/>
    <property type="project" value="InterPro"/>
</dbReference>
<dbReference type="SUPFAM" id="SSF49303">
    <property type="entry name" value="beta-Galactosidase/glucuronidase domain"/>
    <property type="match status" value="1"/>
</dbReference>
<evidence type="ECO:0000256" key="1">
    <source>
        <dbReference type="ARBA" id="ARBA00007401"/>
    </source>
</evidence>
<dbReference type="InterPro" id="IPR017853">
    <property type="entry name" value="GH"/>
</dbReference>
<sequence>MRNPDVSTASLQDGTYPRPQLVRHGWADLGGEWDFRYDDEDAGVADDWFAGATPFPLTITVPYPPESVRSGVNDTTFHPVVWYRRILTRADVVESGRSAPDDRLLLHFGAVDYRATVWINGALVGSHEGGQSPFSFDITDHAAAAPELSLVVRAEDDPHDVAQPRGKQDWLEDPHVIWYHRTTGIWQPVWLESVPAAFIEGAVWEPDVPKGSVRLELELSPQRHTARTVRVDLSYAGHPLGSYTASASQPRVVLDCVIPHQANGQAYESLLWSPEDPRLIDATVALLDGDGSVVDEIWSYFGLRSVGTAGRHFLLNDRPYYVRSVLEQGYWPESLLAAPDAHALREEVQLIKDLGFNAARLHEKVEDPRFLYWADRLGLLVWGEMGSTFEFSPTAMERVSREWVSVVQRDRSHPCIVTWVPLNESWGVQQIAHSAEQRHFAQAMYHLTKALDGSRPVISNDGWEHVESDLFTIHDYATTYEDLNASYRDAAAFDIVARGVGPAGRRLSVLPDLPRTEPVMVSEFGGILYAPNSPIETWGYSTADSDEDFARRLQALFSALYDSPVLSGFCYTQLTDTLQEANGLTDENRKPKLPVAEIRKIVMGPRGEHA</sequence>
<dbReference type="EMBL" id="VJXX01000006">
    <property type="protein sequence ID" value="MPY12016.1"/>
    <property type="molecule type" value="Genomic_DNA"/>
</dbReference>
<evidence type="ECO:0000259" key="3">
    <source>
        <dbReference type="Pfam" id="PF02836"/>
    </source>
</evidence>
<feature type="domain" description="Glycoside hydrolase family 2 catalytic" evidence="3">
    <location>
        <begin position="312"/>
        <end position="483"/>
    </location>
</feature>
<reference evidence="6" key="1">
    <citation type="submission" date="2019-07" db="EMBL/GenBank/DDBJ databases">
        <title>Arthrobacter KR32 sp. nov., isolated from mountain cheese made of cows milk.</title>
        <authorList>
            <person name="Flegler A."/>
        </authorList>
    </citation>
    <scope>NUCLEOTIDE SEQUENCE [LARGE SCALE GENOMIC DNA]</scope>
    <source>
        <strain evidence="6">KR32</strain>
    </source>
</reference>
<dbReference type="Proteomes" id="UP000326464">
    <property type="component" value="Unassembled WGS sequence"/>
</dbReference>
<evidence type="ECO:0000313" key="5">
    <source>
        <dbReference type="EMBL" id="MPY12016.1"/>
    </source>
</evidence>
<dbReference type="OrthoDB" id="9762066at2"/>
<dbReference type="InterPro" id="IPR006102">
    <property type="entry name" value="Ig-like_GH2"/>
</dbReference>
<gene>
    <name evidence="5" type="ORF">FNH21_15040</name>
</gene>
<dbReference type="InterPro" id="IPR036156">
    <property type="entry name" value="Beta-gal/glucu_dom_sf"/>
</dbReference>
<dbReference type="Pfam" id="PF02836">
    <property type="entry name" value="Glyco_hydro_2_C"/>
    <property type="match status" value="1"/>
</dbReference>
<dbReference type="PANTHER" id="PTHR42732:SF3">
    <property type="entry name" value="HYDROLASE"/>
    <property type="match status" value="1"/>
</dbReference>
<dbReference type="InterPro" id="IPR051913">
    <property type="entry name" value="GH2_Domain-Containing"/>
</dbReference>